<evidence type="ECO:0000256" key="1">
    <source>
        <dbReference type="ARBA" id="ARBA00008791"/>
    </source>
</evidence>
<evidence type="ECO:0000259" key="2">
    <source>
        <dbReference type="Pfam" id="PF00582"/>
    </source>
</evidence>
<dbReference type="Pfam" id="PF00582">
    <property type="entry name" value="Usp"/>
    <property type="match status" value="1"/>
</dbReference>
<dbReference type="PANTHER" id="PTHR46268">
    <property type="entry name" value="STRESS RESPONSE PROTEIN NHAX"/>
    <property type="match status" value="1"/>
</dbReference>
<comment type="similarity">
    <text evidence="1">Belongs to the universal stress protein A family.</text>
</comment>
<evidence type="ECO:0000313" key="4">
    <source>
        <dbReference type="Proteomes" id="UP001382727"/>
    </source>
</evidence>
<protein>
    <submittedName>
        <fullName evidence="3">Universal stress protein</fullName>
    </submittedName>
</protein>
<reference evidence="3 4" key="1">
    <citation type="submission" date="2024-02" db="EMBL/GenBank/DDBJ databases">
        <title>Janibacter sp. nov., isolated from gut of marine sandworm.</title>
        <authorList>
            <person name="Kim B."/>
            <person name="Jun M.O."/>
            <person name="Shin N.-R."/>
        </authorList>
    </citation>
    <scope>NUCLEOTIDE SEQUENCE [LARGE SCALE GENOMIC DNA]</scope>
    <source>
        <strain evidence="3 4">A1S7</strain>
    </source>
</reference>
<dbReference type="EMBL" id="CP144913">
    <property type="protein sequence ID" value="WXB76002.1"/>
    <property type="molecule type" value="Genomic_DNA"/>
</dbReference>
<dbReference type="SUPFAM" id="SSF52402">
    <property type="entry name" value="Adenine nucleotide alpha hydrolases-like"/>
    <property type="match status" value="1"/>
</dbReference>
<sequence>MILLSYIPTEPGRVAAAAAVREAAAHDTDLVVVNARRGGALVDSRTASDEDLDAIVRGAAEAGVTATIHRPESTDVVAAILDAATEHGAQAVVIGIRHRSPVGKLLLGSTAQQILLEAPCPVIAVKSEG</sequence>
<gene>
    <name evidence="3" type="ORF">V1351_13805</name>
</gene>
<dbReference type="InterPro" id="IPR014729">
    <property type="entry name" value="Rossmann-like_a/b/a_fold"/>
</dbReference>
<dbReference type="CDD" id="cd00293">
    <property type="entry name" value="USP-like"/>
    <property type="match status" value="1"/>
</dbReference>
<proteinExistence type="inferred from homology"/>
<dbReference type="InterPro" id="IPR006016">
    <property type="entry name" value="UspA"/>
</dbReference>
<dbReference type="Proteomes" id="UP001382727">
    <property type="component" value="Chromosome"/>
</dbReference>
<organism evidence="3 4">
    <name type="scientific">Janibacter alittae</name>
    <dbReference type="NCBI Taxonomy" id="3115209"/>
    <lineage>
        <taxon>Bacteria</taxon>
        <taxon>Bacillati</taxon>
        <taxon>Actinomycetota</taxon>
        <taxon>Actinomycetes</taxon>
        <taxon>Micrococcales</taxon>
        <taxon>Intrasporangiaceae</taxon>
        <taxon>Janibacter</taxon>
    </lineage>
</organism>
<dbReference type="PRINTS" id="PR01438">
    <property type="entry name" value="UNVRSLSTRESS"/>
</dbReference>
<dbReference type="Gene3D" id="3.40.50.620">
    <property type="entry name" value="HUPs"/>
    <property type="match status" value="1"/>
</dbReference>
<dbReference type="InterPro" id="IPR006015">
    <property type="entry name" value="Universal_stress_UspA"/>
</dbReference>
<evidence type="ECO:0000313" key="3">
    <source>
        <dbReference type="EMBL" id="WXB76002.1"/>
    </source>
</evidence>
<keyword evidence="4" id="KW-1185">Reference proteome</keyword>
<name>A0ABZ2MG39_9MICO</name>
<accession>A0ABZ2MG39</accession>
<dbReference type="RefSeq" id="WP_338748771.1">
    <property type="nucleotide sequence ID" value="NZ_CP144913.1"/>
</dbReference>
<dbReference type="PANTHER" id="PTHR46268:SF15">
    <property type="entry name" value="UNIVERSAL STRESS PROTEIN HP_0031"/>
    <property type="match status" value="1"/>
</dbReference>
<feature type="domain" description="UspA" evidence="2">
    <location>
        <begin position="10"/>
        <end position="126"/>
    </location>
</feature>